<name>A0A1N6J859_9BURK</name>
<accession>A0A1N6J859</accession>
<dbReference type="EMBL" id="FSRU01000001">
    <property type="protein sequence ID" value="SIO40457.1"/>
    <property type="molecule type" value="Genomic_DNA"/>
</dbReference>
<dbReference type="Proteomes" id="UP000185151">
    <property type="component" value="Unassembled WGS sequence"/>
</dbReference>
<proteinExistence type="predicted"/>
<dbReference type="SUPFAM" id="SSF51230">
    <property type="entry name" value="Single hybrid motif"/>
    <property type="match status" value="1"/>
</dbReference>
<organism evidence="1 2">
    <name type="scientific">Paraburkholderia phenazinium</name>
    <dbReference type="NCBI Taxonomy" id="60549"/>
    <lineage>
        <taxon>Bacteria</taxon>
        <taxon>Pseudomonadati</taxon>
        <taxon>Pseudomonadota</taxon>
        <taxon>Betaproteobacteria</taxon>
        <taxon>Burkholderiales</taxon>
        <taxon>Burkholderiaceae</taxon>
        <taxon>Paraburkholderia</taxon>
    </lineage>
</organism>
<reference evidence="1 2" key="1">
    <citation type="submission" date="2016-11" db="EMBL/GenBank/DDBJ databases">
        <authorList>
            <person name="Jaros S."/>
            <person name="Januszkiewicz K."/>
            <person name="Wedrychowicz H."/>
        </authorList>
    </citation>
    <scope>NUCLEOTIDE SEQUENCE [LARGE SCALE GENOMIC DNA]</scope>
    <source>
        <strain evidence="1 2">GAS95</strain>
    </source>
</reference>
<protein>
    <submittedName>
        <fullName evidence="1">Biotin carboxyl carrier protein</fullName>
    </submittedName>
</protein>
<evidence type="ECO:0000313" key="1">
    <source>
        <dbReference type="EMBL" id="SIO40457.1"/>
    </source>
</evidence>
<dbReference type="OrthoDB" id="9004667at2"/>
<gene>
    <name evidence="1" type="ORF">SAMN05444165_2887</name>
</gene>
<dbReference type="Gene3D" id="2.40.50.100">
    <property type="match status" value="1"/>
</dbReference>
<dbReference type="AlphaFoldDB" id="A0A1N6J859"/>
<dbReference type="InterPro" id="IPR011053">
    <property type="entry name" value="Single_hybrid_motif"/>
</dbReference>
<sequence>MTQNIEVELGELRQVTSWLAAVDIEFIEISRPGTVVRLSMEREVDDEERVCPVPAAHGASRAQDAQDSRKQTTQVNASSVGVFLTTHPARSSVPLAAVGVHVRRGDVVGLLRIAELCVPVVAPVDGKVIRWLAPHAGHVGYGTPLLELAASSASSP</sequence>
<evidence type="ECO:0000313" key="2">
    <source>
        <dbReference type="Proteomes" id="UP000185151"/>
    </source>
</evidence>
<keyword evidence="2" id="KW-1185">Reference proteome</keyword>
<dbReference type="RefSeq" id="WP_083640386.1">
    <property type="nucleotide sequence ID" value="NZ_FSRU01000001.1"/>
</dbReference>